<evidence type="ECO:0000256" key="5">
    <source>
        <dbReference type="ARBA" id="ARBA00023136"/>
    </source>
</evidence>
<name>A0ABS1BG13_9SPHI</name>
<keyword evidence="3 6" id="KW-0812">Transmembrane</keyword>
<organism evidence="7 8">
    <name type="scientific">Pedobacter segetis</name>
    <dbReference type="NCBI Taxonomy" id="2793069"/>
    <lineage>
        <taxon>Bacteria</taxon>
        <taxon>Pseudomonadati</taxon>
        <taxon>Bacteroidota</taxon>
        <taxon>Sphingobacteriia</taxon>
        <taxon>Sphingobacteriales</taxon>
        <taxon>Sphingobacteriaceae</taxon>
        <taxon>Pedobacter</taxon>
    </lineage>
</organism>
<sequence>MEFIRLSTWQNKLAPFLCLIYSFFYKNPNIGFQIKVKTLFILLLGIIIIAIWASLVNNYYDIEFDIKVGKPNGMAKLRPTTRKLTLALSIVFGLIYSYFLLNHNLTIILYGLSFICFYLYSSNAIRLKEKPFLDLLADGLDSQLFPSLFIFAFLFNANFSNNYIFVFSGALWLFFSMGIRALIMHQYLDEEKDKVVSLNTYVVGSDPALKNKIESSLLILEIFSFIIFAFSINWITFFIPILIYGVFIFTIKKKLFSLKFVYFRCNSTSNYRIFMYDAYTLFTFCTLALLCLQNTINCVFIVFHLLMFHTLFIVKTWNFLAKSK</sequence>
<evidence type="ECO:0000256" key="2">
    <source>
        <dbReference type="ARBA" id="ARBA00022475"/>
    </source>
</evidence>
<evidence type="ECO:0000256" key="3">
    <source>
        <dbReference type="ARBA" id="ARBA00022692"/>
    </source>
</evidence>
<feature type="transmembrane region" description="Helical" evidence="6">
    <location>
        <begin position="84"/>
        <end position="101"/>
    </location>
</feature>
<comment type="caution">
    <text evidence="7">The sequence shown here is derived from an EMBL/GenBank/DDBJ whole genome shotgun (WGS) entry which is preliminary data.</text>
</comment>
<dbReference type="InterPro" id="IPR000537">
    <property type="entry name" value="UbiA_prenyltransferase"/>
</dbReference>
<keyword evidence="8" id="KW-1185">Reference proteome</keyword>
<feature type="transmembrane region" description="Helical" evidence="6">
    <location>
        <begin position="139"/>
        <end position="157"/>
    </location>
</feature>
<dbReference type="Pfam" id="PF01040">
    <property type="entry name" value="UbiA"/>
    <property type="match status" value="1"/>
</dbReference>
<proteinExistence type="predicted"/>
<feature type="transmembrane region" description="Helical" evidence="6">
    <location>
        <begin position="107"/>
        <end position="127"/>
    </location>
</feature>
<feature type="transmembrane region" description="Helical" evidence="6">
    <location>
        <begin position="39"/>
        <end position="60"/>
    </location>
</feature>
<dbReference type="Gene3D" id="1.10.357.140">
    <property type="entry name" value="UbiA prenyltransferase"/>
    <property type="match status" value="1"/>
</dbReference>
<reference evidence="7 8" key="1">
    <citation type="submission" date="2020-12" db="EMBL/GenBank/DDBJ databases">
        <title>Bacterial novel species Pedobacter sp. SD-b isolated from soil.</title>
        <authorList>
            <person name="Jung H.-Y."/>
        </authorList>
    </citation>
    <scope>NUCLEOTIDE SEQUENCE [LARGE SCALE GENOMIC DNA]</scope>
    <source>
        <strain evidence="7 8">SD-b</strain>
    </source>
</reference>
<keyword evidence="4 6" id="KW-1133">Transmembrane helix</keyword>
<feature type="transmembrane region" description="Helical" evidence="6">
    <location>
        <begin position="218"/>
        <end position="251"/>
    </location>
</feature>
<feature type="transmembrane region" description="Helical" evidence="6">
    <location>
        <begin position="299"/>
        <end position="320"/>
    </location>
</feature>
<protein>
    <submittedName>
        <fullName evidence="7">UbiA family prenyltransferase</fullName>
    </submittedName>
</protein>
<evidence type="ECO:0000256" key="1">
    <source>
        <dbReference type="ARBA" id="ARBA00004141"/>
    </source>
</evidence>
<evidence type="ECO:0000256" key="6">
    <source>
        <dbReference type="SAM" id="Phobius"/>
    </source>
</evidence>
<keyword evidence="2" id="KW-1003">Cell membrane</keyword>
<evidence type="ECO:0000256" key="4">
    <source>
        <dbReference type="ARBA" id="ARBA00022989"/>
    </source>
</evidence>
<gene>
    <name evidence="7" type="ORF">I5M32_02390</name>
</gene>
<dbReference type="Proteomes" id="UP000660024">
    <property type="component" value="Unassembled WGS sequence"/>
</dbReference>
<accession>A0ABS1BG13</accession>
<keyword evidence="5 6" id="KW-0472">Membrane</keyword>
<feature type="transmembrane region" description="Helical" evidence="6">
    <location>
        <begin position="271"/>
        <end position="292"/>
    </location>
</feature>
<dbReference type="EMBL" id="JAEHFY010000003">
    <property type="protein sequence ID" value="MBK0381797.1"/>
    <property type="molecule type" value="Genomic_DNA"/>
</dbReference>
<dbReference type="RefSeq" id="WP_200584583.1">
    <property type="nucleotide sequence ID" value="NZ_JAEHFY010000003.1"/>
</dbReference>
<dbReference type="InterPro" id="IPR044878">
    <property type="entry name" value="UbiA_sf"/>
</dbReference>
<evidence type="ECO:0000313" key="7">
    <source>
        <dbReference type="EMBL" id="MBK0381797.1"/>
    </source>
</evidence>
<feature type="transmembrane region" description="Helical" evidence="6">
    <location>
        <begin position="163"/>
        <end position="183"/>
    </location>
</feature>
<evidence type="ECO:0000313" key="8">
    <source>
        <dbReference type="Proteomes" id="UP000660024"/>
    </source>
</evidence>
<comment type="subcellular location">
    <subcellularLocation>
        <location evidence="1">Membrane</location>
        <topology evidence="1">Multi-pass membrane protein</topology>
    </subcellularLocation>
</comment>